<dbReference type="EMBL" id="FRBL01000002">
    <property type="protein sequence ID" value="SHL10465.1"/>
    <property type="molecule type" value="Genomic_DNA"/>
</dbReference>
<dbReference type="RefSeq" id="WP_073078637.1">
    <property type="nucleotide sequence ID" value="NZ_FRBL01000002.1"/>
</dbReference>
<dbReference type="Proteomes" id="UP000184420">
    <property type="component" value="Unassembled WGS sequence"/>
</dbReference>
<name>A0A1M6XXB0_9BACT</name>
<dbReference type="OrthoDB" id="673795at2"/>
<evidence type="ECO:0000313" key="2">
    <source>
        <dbReference type="EMBL" id="SHL10465.1"/>
    </source>
</evidence>
<proteinExistence type="predicted"/>
<sequence>MKLLIIFCSVLFLHLPVFSQGNQIKVYIQQIAANKVYLEYLQKGYKIARQGLTFIGNVKDGHFSLDKNFFLSLETINPKIRNYTRIAEIISSSLEISRDFTAVLKHMRESNLFAGSEVSYVGDIRIRMLTSCENMLSDLVPLITSGKMELSDDERIKRIDTIYADMQDCYLFTKSFCSSTKVQVLQRQQEMRDVKTMRKVTE</sequence>
<organism evidence="2 3">
    <name type="scientific">Chitinophaga jiangningensis</name>
    <dbReference type="NCBI Taxonomy" id="1419482"/>
    <lineage>
        <taxon>Bacteria</taxon>
        <taxon>Pseudomonadati</taxon>
        <taxon>Bacteroidota</taxon>
        <taxon>Chitinophagia</taxon>
        <taxon>Chitinophagales</taxon>
        <taxon>Chitinophagaceae</taxon>
        <taxon>Chitinophaga</taxon>
    </lineage>
</organism>
<feature type="signal peptide" evidence="1">
    <location>
        <begin position="1"/>
        <end position="19"/>
    </location>
</feature>
<feature type="chain" id="PRO_5012522814" evidence="1">
    <location>
        <begin position="20"/>
        <end position="202"/>
    </location>
</feature>
<dbReference type="STRING" id="1419482.SAMN05444266_10255"/>
<keyword evidence="3" id="KW-1185">Reference proteome</keyword>
<accession>A0A1M6XXB0</accession>
<reference evidence="2 3" key="1">
    <citation type="submission" date="2016-11" db="EMBL/GenBank/DDBJ databases">
        <authorList>
            <person name="Jaros S."/>
            <person name="Januszkiewicz K."/>
            <person name="Wedrychowicz H."/>
        </authorList>
    </citation>
    <scope>NUCLEOTIDE SEQUENCE [LARGE SCALE GENOMIC DNA]</scope>
    <source>
        <strain evidence="2 3">DSM 27406</strain>
    </source>
</reference>
<protein>
    <submittedName>
        <fullName evidence="2">Uncharacterized protein</fullName>
    </submittedName>
</protein>
<evidence type="ECO:0000313" key="3">
    <source>
        <dbReference type="Proteomes" id="UP000184420"/>
    </source>
</evidence>
<evidence type="ECO:0000256" key="1">
    <source>
        <dbReference type="SAM" id="SignalP"/>
    </source>
</evidence>
<keyword evidence="1" id="KW-0732">Signal</keyword>
<gene>
    <name evidence="2" type="ORF">SAMN05444266_10255</name>
</gene>
<dbReference type="AlphaFoldDB" id="A0A1M6XXB0"/>